<name>D8QXG1_SELML</name>
<keyword evidence="4" id="KW-1185">Reference proteome</keyword>
<keyword evidence="2" id="KW-0812">Transmembrane</keyword>
<organism evidence="4">
    <name type="scientific">Selaginella moellendorffii</name>
    <name type="common">Spikemoss</name>
    <dbReference type="NCBI Taxonomy" id="88036"/>
    <lineage>
        <taxon>Eukaryota</taxon>
        <taxon>Viridiplantae</taxon>
        <taxon>Streptophyta</taxon>
        <taxon>Embryophyta</taxon>
        <taxon>Tracheophyta</taxon>
        <taxon>Lycopodiopsida</taxon>
        <taxon>Selaginellales</taxon>
        <taxon>Selaginellaceae</taxon>
        <taxon>Selaginella</taxon>
    </lineage>
</organism>
<proteinExistence type="predicted"/>
<dbReference type="KEGG" id="smo:SELMODRAFT_165828"/>
<dbReference type="eggNOG" id="ENOG502QSK6">
    <property type="taxonomic scope" value="Eukaryota"/>
</dbReference>
<keyword evidence="2" id="KW-1133">Transmembrane helix</keyword>
<dbReference type="PANTHER" id="PTHR36359">
    <property type="entry name" value="PROTEIN RESISTANCE TO PHYTOPHTHORA 1, CHLOROPLASTIC"/>
    <property type="match status" value="1"/>
</dbReference>
<evidence type="ECO:0000313" key="3">
    <source>
        <dbReference type="EMBL" id="EFJ35410.1"/>
    </source>
</evidence>
<feature type="region of interest" description="Disordered" evidence="1">
    <location>
        <begin position="26"/>
        <end position="50"/>
    </location>
</feature>
<dbReference type="FunCoup" id="D8QXG1">
    <property type="interactions" value="2004"/>
</dbReference>
<feature type="transmembrane region" description="Helical" evidence="2">
    <location>
        <begin position="79"/>
        <end position="99"/>
    </location>
</feature>
<dbReference type="OrthoDB" id="424372at2759"/>
<dbReference type="GO" id="GO:0009507">
    <property type="term" value="C:chloroplast"/>
    <property type="evidence" value="ECO:0000318"/>
    <property type="project" value="GO_Central"/>
</dbReference>
<evidence type="ECO:0000256" key="2">
    <source>
        <dbReference type="SAM" id="Phobius"/>
    </source>
</evidence>
<evidence type="ECO:0008006" key="5">
    <source>
        <dbReference type="Google" id="ProtNLM"/>
    </source>
</evidence>
<sequence>MAMATTLPCLAPGRFRSRVFPSCRANAVPPDTVETEEKTKASSSPNVEKELSKAVKKTAATFAPRSSTAKKNPAVPGSVLYTVFEVQGYLSMAVGGLLAYNYLFPSDEPDIARLMGMWSVWMFTIPSLRARDCSSKEKDALNYLFLALPLVNVLLPFVWKSFAAVWSADVAVFFAIYAWKMEWLQQNESKDKQ</sequence>
<protein>
    <recommendedName>
        <fullName evidence="5">Protein RESISTANCE TO PHYTOPHTHORA 1, chloroplastic</fullName>
    </recommendedName>
</protein>
<dbReference type="PANTHER" id="PTHR36359:SF1">
    <property type="entry name" value="PROTEIN RESISTANCE TO PHYTOPHTHORA 1, CHLOROPLASTIC"/>
    <property type="match status" value="1"/>
</dbReference>
<dbReference type="EMBL" id="GL377568">
    <property type="protein sequence ID" value="EFJ35410.1"/>
    <property type="molecule type" value="Genomic_DNA"/>
</dbReference>
<accession>D8QXG1</accession>
<dbReference type="OMA" id="ILPFYWR"/>
<dbReference type="InParanoid" id="D8QXG1"/>
<dbReference type="GO" id="GO:0006952">
    <property type="term" value="P:defense response"/>
    <property type="evidence" value="ECO:0007669"/>
    <property type="project" value="InterPro"/>
</dbReference>
<dbReference type="AlphaFoldDB" id="D8QXG1"/>
<dbReference type="Proteomes" id="UP000001514">
    <property type="component" value="Unassembled WGS sequence"/>
</dbReference>
<evidence type="ECO:0000313" key="4">
    <source>
        <dbReference type="Proteomes" id="UP000001514"/>
    </source>
</evidence>
<reference evidence="3 4" key="1">
    <citation type="journal article" date="2011" name="Science">
        <title>The Selaginella genome identifies genetic changes associated with the evolution of vascular plants.</title>
        <authorList>
            <person name="Banks J.A."/>
            <person name="Nishiyama T."/>
            <person name="Hasebe M."/>
            <person name="Bowman J.L."/>
            <person name="Gribskov M."/>
            <person name="dePamphilis C."/>
            <person name="Albert V.A."/>
            <person name="Aono N."/>
            <person name="Aoyama T."/>
            <person name="Ambrose B.A."/>
            <person name="Ashton N.W."/>
            <person name="Axtell M.J."/>
            <person name="Barker E."/>
            <person name="Barker M.S."/>
            <person name="Bennetzen J.L."/>
            <person name="Bonawitz N.D."/>
            <person name="Chapple C."/>
            <person name="Cheng C."/>
            <person name="Correa L.G."/>
            <person name="Dacre M."/>
            <person name="DeBarry J."/>
            <person name="Dreyer I."/>
            <person name="Elias M."/>
            <person name="Engstrom E.M."/>
            <person name="Estelle M."/>
            <person name="Feng L."/>
            <person name="Finet C."/>
            <person name="Floyd S.K."/>
            <person name="Frommer W.B."/>
            <person name="Fujita T."/>
            <person name="Gramzow L."/>
            <person name="Gutensohn M."/>
            <person name="Harholt J."/>
            <person name="Hattori M."/>
            <person name="Heyl A."/>
            <person name="Hirai T."/>
            <person name="Hiwatashi Y."/>
            <person name="Ishikawa M."/>
            <person name="Iwata M."/>
            <person name="Karol K.G."/>
            <person name="Koehler B."/>
            <person name="Kolukisaoglu U."/>
            <person name="Kubo M."/>
            <person name="Kurata T."/>
            <person name="Lalonde S."/>
            <person name="Li K."/>
            <person name="Li Y."/>
            <person name="Litt A."/>
            <person name="Lyons E."/>
            <person name="Manning G."/>
            <person name="Maruyama T."/>
            <person name="Michael T.P."/>
            <person name="Mikami K."/>
            <person name="Miyazaki S."/>
            <person name="Morinaga S."/>
            <person name="Murata T."/>
            <person name="Mueller-Roeber B."/>
            <person name="Nelson D.R."/>
            <person name="Obara M."/>
            <person name="Oguri Y."/>
            <person name="Olmstead R.G."/>
            <person name="Onodera N."/>
            <person name="Petersen B.L."/>
            <person name="Pils B."/>
            <person name="Prigge M."/>
            <person name="Rensing S.A."/>
            <person name="Riano-Pachon D.M."/>
            <person name="Roberts A.W."/>
            <person name="Sato Y."/>
            <person name="Scheller H.V."/>
            <person name="Schulz B."/>
            <person name="Schulz C."/>
            <person name="Shakirov E.V."/>
            <person name="Shibagaki N."/>
            <person name="Shinohara N."/>
            <person name="Shippen D.E."/>
            <person name="Soerensen I."/>
            <person name="Sotooka R."/>
            <person name="Sugimoto N."/>
            <person name="Sugita M."/>
            <person name="Sumikawa N."/>
            <person name="Tanurdzic M."/>
            <person name="Theissen G."/>
            <person name="Ulvskov P."/>
            <person name="Wakazuki S."/>
            <person name="Weng J.K."/>
            <person name="Willats W.W."/>
            <person name="Wipf D."/>
            <person name="Wolf P.G."/>
            <person name="Yang L."/>
            <person name="Zimmer A.D."/>
            <person name="Zhu Q."/>
            <person name="Mitros T."/>
            <person name="Hellsten U."/>
            <person name="Loque D."/>
            <person name="Otillar R."/>
            <person name="Salamov A."/>
            <person name="Schmutz J."/>
            <person name="Shapiro H."/>
            <person name="Lindquist E."/>
            <person name="Lucas S."/>
            <person name="Rokhsar D."/>
            <person name="Grigoriev I.V."/>
        </authorList>
    </citation>
    <scope>NUCLEOTIDE SEQUENCE [LARGE SCALE GENOMIC DNA]</scope>
</reference>
<dbReference type="InterPro" id="IPR044966">
    <property type="entry name" value="RPH1"/>
</dbReference>
<keyword evidence="2" id="KW-0472">Membrane</keyword>
<feature type="transmembrane region" description="Helical" evidence="2">
    <location>
        <begin position="140"/>
        <end position="159"/>
    </location>
</feature>
<dbReference type="Gramene" id="EFJ35410">
    <property type="protein sequence ID" value="EFJ35410"/>
    <property type="gene ID" value="SELMODRAFT_165828"/>
</dbReference>
<feature type="transmembrane region" description="Helical" evidence="2">
    <location>
        <begin position="111"/>
        <end position="128"/>
    </location>
</feature>
<evidence type="ECO:0000256" key="1">
    <source>
        <dbReference type="SAM" id="MobiDB-lite"/>
    </source>
</evidence>
<dbReference type="HOGENOM" id="CLU_106462_0_0_1"/>
<feature type="transmembrane region" description="Helical" evidence="2">
    <location>
        <begin position="165"/>
        <end position="184"/>
    </location>
</feature>
<gene>
    <name evidence="3" type="ORF">SELMODRAFT_165828</name>
</gene>